<dbReference type="InterPro" id="IPR000182">
    <property type="entry name" value="GNAT_dom"/>
</dbReference>
<reference evidence="3" key="1">
    <citation type="submission" date="2016-09" db="EMBL/GenBank/DDBJ databases">
        <authorList>
            <person name="Jeantristanb JTB J.-T."/>
            <person name="Ricardo R."/>
        </authorList>
    </citation>
    <scope>NUCLEOTIDE SEQUENCE [LARGE SCALE GENOMIC DNA]</scope>
</reference>
<gene>
    <name evidence="2" type="ORF">BQ2448_739</name>
</gene>
<evidence type="ECO:0000313" key="3">
    <source>
        <dbReference type="Proteomes" id="UP000198372"/>
    </source>
</evidence>
<name>A0A238FBV1_9BASI</name>
<dbReference type="GO" id="GO:0006048">
    <property type="term" value="P:UDP-N-acetylglucosamine biosynthetic process"/>
    <property type="evidence" value="ECO:0007669"/>
    <property type="project" value="UniProtKB-UniPathway"/>
</dbReference>
<dbReference type="Pfam" id="PF13444">
    <property type="entry name" value="Acetyltransf_5"/>
    <property type="match status" value="1"/>
</dbReference>
<dbReference type="AlphaFoldDB" id="A0A238FBV1"/>
<evidence type="ECO:0000259" key="1">
    <source>
        <dbReference type="PROSITE" id="PS51186"/>
    </source>
</evidence>
<evidence type="ECO:0000313" key="2">
    <source>
        <dbReference type="EMBL" id="SCV68618.1"/>
    </source>
</evidence>
<dbReference type="Proteomes" id="UP000198372">
    <property type="component" value="Unassembled WGS sequence"/>
</dbReference>
<dbReference type="UniPathway" id="UPA00113">
    <property type="reaction ID" value="UER00529"/>
</dbReference>
<dbReference type="EMBL" id="FMSP01000003">
    <property type="protein sequence ID" value="SCV68618.1"/>
    <property type="molecule type" value="Genomic_DNA"/>
</dbReference>
<sequence>MSANEASSATSSGSKQFSVRLAESPEDLALAAALRYNVFCVEQGYSSKVERDGKDNISDQLLLVDEQTGEVAGVVRWIATTCKLGRVAVSKAYRGSGGELTKIMRICTSLYFSGRILVLGLEDHLRSRKGKAGLANQDKSECTINVSSQLPVISFYIRLGYEIVGEPYEEVSQVLDGYLQGCGDLGGLISLAHRMFIAKK</sequence>
<keyword evidence="3" id="KW-1185">Reference proteome</keyword>
<dbReference type="OrthoDB" id="329272at2759"/>
<feature type="domain" description="N-acetyltransferase" evidence="1">
    <location>
        <begin position="17"/>
        <end position="181"/>
    </location>
</feature>
<protein>
    <submittedName>
        <fullName evidence="2">BQ2448_739 protein</fullName>
    </submittedName>
</protein>
<proteinExistence type="predicted"/>
<accession>A0A238FBV1</accession>
<dbReference type="GO" id="GO:0016747">
    <property type="term" value="F:acyltransferase activity, transferring groups other than amino-acyl groups"/>
    <property type="evidence" value="ECO:0007669"/>
    <property type="project" value="InterPro"/>
</dbReference>
<dbReference type="STRING" id="269621.A0A238FBV1"/>
<dbReference type="PROSITE" id="PS51186">
    <property type="entry name" value="GNAT"/>
    <property type="match status" value="1"/>
</dbReference>
<dbReference type="SUPFAM" id="SSF55729">
    <property type="entry name" value="Acyl-CoA N-acyltransferases (Nat)"/>
    <property type="match status" value="1"/>
</dbReference>
<organism evidence="2 3">
    <name type="scientific">Microbotryum intermedium</name>
    <dbReference type="NCBI Taxonomy" id="269621"/>
    <lineage>
        <taxon>Eukaryota</taxon>
        <taxon>Fungi</taxon>
        <taxon>Dikarya</taxon>
        <taxon>Basidiomycota</taxon>
        <taxon>Pucciniomycotina</taxon>
        <taxon>Microbotryomycetes</taxon>
        <taxon>Microbotryales</taxon>
        <taxon>Microbotryaceae</taxon>
        <taxon>Microbotryum</taxon>
    </lineage>
</organism>
<dbReference type="InterPro" id="IPR016181">
    <property type="entry name" value="Acyl_CoA_acyltransferase"/>
</dbReference>
<dbReference type="Gene3D" id="3.40.630.30">
    <property type="match status" value="1"/>
</dbReference>